<feature type="compositionally biased region" description="Polar residues" evidence="1">
    <location>
        <begin position="253"/>
        <end position="264"/>
    </location>
</feature>
<keyword evidence="4" id="KW-1185">Reference proteome</keyword>
<feature type="region of interest" description="Disordered" evidence="1">
    <location>
        <begin position="230"/>
        <end position="397"/>
    </location>
</feature>
<dbReference type="GO" id="GO:0031588">
    <property type="term" value="C:nucleotide-activated protein kinase complex"/>
    <property type="evidence" value="ECO:0007669"/>
    <property type="project" value="TreeGrafter"/>
</dbReference>
<dbReference type="STRING" id="139420.A0A371DKN4"/>
<protein>
    <recommendedName>
        <fullName evidence="2">AMP-activated protein kinase glycogen-binding domain-containing protein</fullName>
    </recommendedName>
</protein>
<dbReference type="GO" id="GO:0005737">
    <property type="term" value="C:cytoplasm"/>
    <property type="evidence" value="ECO:0007669"/>
    <property type="project" value="TreeGrafter"/>
</dbReference>
<evidence type="ECO:0000313" key="3">
    <source>
        <dbReference type="EMBL" id="RDX53085.1"/>
    </source>
</evidence>
<feature type="compositionally biased region" description="Low complexity" evidence="1">
    <location>
        <begin position="144"/>
        <end position="174"/>
    </location>
</feature>
<dbReference type="GO" id="GO:0019901">
    <property type="term" value="F:protein kinase binding"/>
    <property type="evidence" value="ECO:0007669"/>
    <property type="project" value="TreeGrafter"/>
</dbReference>
<proteinExistence type="predicted"/>
<feature type="domain" description="AMP-activated protein kinase glycogen-binding" evidence="2">
    <location>
        <begin position="7"/>
        <end position="85"/>
    </location>
</feature>
<dbReference type="InterPro" id="IPR032640">
    <property type="entry name" value="AMPK1_CBM"/>
</dbReference>
<organism evidence="3 4">
    <name type="scientific">Lentinus brumalis</name>
    <dbReference type="NCBI Taxonomy" id="2498619"/>
    <lineage>
        <taxon>Eukaryota</taxon>
        <taxon>Fungi</taxon>
        <taxon>Dikarya</taxon>
        <taxon>Basidiomycota</taxon>
        <taxon>Agaricomycotina</taxon>
        <taxon>Agaricomycetes</taxon>
        <taxon>Polyporales</taxon>
        <taxon>Polyporaceae</taxon>
        <taxon>Lentinus</taxon>
    </lineage>
</organism>
<dbReference type="GO" id="GO:0007165">
    <property type="term" value="P:signal transduction"/>
    <property type="evidence" value="ECO:0007669"/>
    <property type="project" value="TreeGrafter"/>
</dbReference>
<dbReference type="PANTHER" id="PTHR10343:SF94">
    <property type="entry name" value="MDG1P"/>
    <property type="match status" value="1"/>
</dbReference>
<dbReference type="InterPro" id="IPR050827">
    <property type="entry name" value="CRP1_MDG1_kinase"/>
</dbReference>
<dbReference type="InterPro" id="IPR013783">
    <property type="entry name" value="Ig-like_fold"/>
</dbReference>
<sequence length="397" mass="41267">MSEFYEATFRWPHPDASSVIVTGSFDSWSCSHPLSKTPSGTFEGTVKIPWGEKVTYKYIVDGRWTTTDEQATELDPAGNLNNVFRAPARPEPAPAPAAAPETETETEKTVAASEEPTTVGVVNGIVETAKQAAVSMAEALAPGTAETPAVTPATETAPAESMASPAPSQPESAAAEITSEVILPSEPIPVAPEVSVPLLPLTTEQPTDSTTIPVADVSESKPLETLVVEGSATAETAVVPAPEPAPAEEQPSTHEPTAVNGTSYSEEKPATNGVAPAEDKADAVNGTSESAKPATPPESPKPATNGAGKATTPTTPTKEKKMRFPSLSSRHSRARSSLESGASELGVKDKDKDANGNGNGKDSVPGRFANSQRPKRRTSMFGKLKDVFSSPKKEASA</sequence>
<dbReference type="PANTHER" id="PTHR10343">
    <property type="entry name" value="5'-AMP-ACTIVATED PROTEIN KINASE , BETA SUBUNIT"/>
    <property type="match status" value="1"/>
</dbReference>
<dbReference type="AlphaFoldDB" id="A0A371DKN4"/>
<evidence type="ECO:0000256" key="1">
    <source>
        <dbReference type="SAM" id="MobiDB-lite"/>
    </source>
</evidence>
<dbReference type="OrthoDB" id="5873279at2759"/>
<dbReference type="Pfam" id="PF16561">
    <property type="entry name" value="AMPK1_CBM"/>
    <property type="match status" value="1"/>
</dbReference>
<dbReference type="Gene3D" id="2.60.40.10">
    <property type="entry name" value="Immunoglobulins"/>
    <property type="match status" value="1"/>
</dbReference>
<dbReference type="InterPro" id="IPR014756">
    <property type="entry name" value="Ig_E-set"/>
</dbReference>
<feature type="region of interest" description="Disordered" evidence="1">
    <location>
        <begin position="143"/>
        <end position="174"/>
    </location>
</feature>
<dbReference type="EMBL" id="KZ857388">
    <property type="protein sequence ID" value="RDX53085.1"/>
    <property type="molecule type" value="Genomic_DNA"/>
</dbReference>
<dbReference type="CDD" id="cd02859">
    <property type="entry name" value="E_set_AMPKbeta_like_N"/>
    <property type="match status" value="1"/>
</dbReference>
<accession>A0A371DKN4</accession>
<dbReference type="SUPFAM" id="SSF81296">
    <property type="entry name" value="E set domains"/>
    <property type="match status" value="1"/>
</dbReference>
<feature type="compositionally biased region" description="Low complexity" evidence="1">
    <location>
        <begin position="301"/>
        <end position="316"/>
    </location>
</feature>
<feature type="compositionally biased region" description="Basic and acidic residues" evidence="1">
    <location>
        <begin position="383"/>
        <end position="397"/>
    </location>
</feature>
<name>A0A371DKN4_9APHY</name>
<dbReference type="GO" id="GO:0005634">
    <property type="term" value="C:nucleus"/>
    <property type="evidence" value="ECO:0007669"/>
    <property type="project" value="TreeGrafter"/>
</dbReference>
<dbReference type="Proteomes" id="UP000256964">
    <property type="component" value="Unassembled WGS sequence"/>
</dbReference>
<reference evidence="3 4" key="1">
    <citation type="journal article" date="2018" name="Biotechnol. Biofuels">
        <title>Integrative visual omics of the white-rot fungus Polyporus brumalis exposes the biotechnological potential of its oxidative enzymes for delignifying raw plant biomass.</title>
        <authorList>
            <person name="Miyauchi S."/>
            <person name="Rancon A."/>
            <person name="Drula E."/>
            <person name="Hage H."/>
            <person name="Chaduli D."/>
            <person name="Favel A."/>
            <person name="Grisel S."/>
            <person name="Henrissat B."/>
            <person name="Herpoel-Gimbert I."/>
            <person name="Ruiz-Duenas F.J."/>
            <person name="Chevret D."/>
            <person name="Hainaut M."/>
            <person name="Lin J."/>
            <person name="Wang M."/>
            <person name="Pangilinan J."/>
            <person name="Lipzen A."/>
            <person name="Lesage-Meessen L."/>
            <person name="Navarro D."/>
            <person name="Riley R."/>
            <person name="Grigoriev I.V."/>
            <person name="Zhou S."/>
            <person name="Raouche S."/>
            <person name="Rosso M.N."/>
        </authorList>
    </citation>
    <scope>NUCLEOTIDE SEQUENCE [LARGE SCALE GENOMIC DNA]</scope>
    <source>
        <strain evidence="3 4">BRFM 1820</strain>
    </source>
</reference>
<evidence type="ECO:0000259" key="2">
    <source>
        <dbReference type="Pfam" id="PF16561"/>
    </source>
</evidence>
<evidence type="ECO:0000313" key="4">
    <source>
        <dbReference type="Proteomes" id="UP000256964"/>
    </source>
</evidence>
<gene>
    <name evidence="3" type="ORF">OH76DRAFT_1399687</name>
</gene>
<feature type="region of interest" description="Disordered" evidence="1">
    <location>
        <begin position="86"/>
        <end position="114"/>
    </location>
</feature>